<dbReference type="Pfam" id="PF00096">
    <property type="entry name" value="zf-C2H2"/>
    <property type="match status" value="2"/>
</dbReference>
<gene>
    <name evidence="15" type="ORF">GWI33_014537</name>
</gene>
<name>A0A834I1F5_RHYFE</name>
<evidence type="ECO:0000313" key="15">
    <source>
        <dbReference type="EMBL" id="KAF7272705.1"/>
    </source>
</evidence>
<dbReference type="FunFam" id="3.30.160.60:FF:000145">
    <property type="entry name" value="Zinc finger protein 574"/>
    <property type="match status" value="1"/>
</dbReference>
<reference evidence="15" key="1">
    <citation type="submission" date="2020-08" db="EMBL/GenBank/DDBJ databases">
        <title>Genome sequencing and assembly of the red palm weevil Rhynchophorus ferrugineus.</title>
        <authorList>
            <person name="Dias G.B."/>
            <person name="Bergman C.M."/>
            <person name="Manee M."/>
        </authorList>
    </citation>
    <scope>NUCLEOTIDE SEQUENCE</scope>
    <source>
        <strain evidence="15">AA-2017</strain>
        <tissue evidence="15">Whole larva</tissue>
    </source>
</reference>
<evidence type="ECO:0000256" key="6">
    <source>
        <dbReference type="ARBA" id="ARBA00022833"/>
    </source>
</evidence>
<evidence type="ECO:0000259" key="14">
    <source>
        <dbReference type="PROSITE" id="PS50157"/>
    </source>
</evidence>
<dbReference type="Proteomes" id="UP000625711">
    <property type="component" value="Unassembled WGS sequence"/>
</dbReference>
<feature type="compositionally biased region" description="Polar residues" evidence="12">
    <location>
        <begin position="172"/>
        <end position="191"/>
    </location>
</feature>
<evidence type="ECO:0000256" key="12">
    <source>
        <dbReference type="SAM" id="MobiDB-lite"/>
    </source>
</evidence>
<feature type="compositionally biased region" description="Polar residues" evidence="12">
    <location>
        <begin position="130"/>
        <end position="142"/>
    </location>
</feature>
<evidence type="ECO:0000256" key="3">
    <source>
        <dbReference type="ARBA" id="ARBA00022723"/>
    </source>
</evidence>
<feature type="compositionally biased region" description="Low complexity" evidence="12">
    <location>
        <begin position="160"/>
        <end position="171"/>
    </location>
</feature>
<dbReference type="InterPro" id="IPR017956">
    <property type="entry name" value="AT_hook_DNA-bd_motif"/>
</dbReference>
<feature type="compositionally biased region" description="Polar residues" evidence="12">
    <location>
        <begin position="377"/>
        <end position="386"/>
    </location>
</feature>
<evidence type="ECO:0000256" key="9">
    <source>
        <dbReference type="ARBA" id="ARBA00023163"/>
    </source>
</evidence>
<evidence type="ECO:0000256" key="5">
    <source>
        <dbReference type="ARBA" id="ARBA00022771"/>
    </source>
</evidence>
<proteinExistence type="predicted"/>
<dbReference type="InterPro" id="IPR013087">
    <property type="entry name" value="Znf_C2H2_type"/>
</dbReference>
<dbReference type="InterPro" id="IPR050457">
    <property type="entry name" value="ZnFinger_BTB_dom_contain"/>
</dbReference>
<feature type="domain" description="BTB" evidence="13">
    <location>
        <begin position="12"/>
        <end position="77"/>
    </location>
</feature>
<keyword evidence="10" id="KW-0539">Nucleus</keyword>
<comment type="subcellular location">
    <subcellularLocation>
        <location evidence="2">Nucleus</location>
    </subcellularLocation>
</comment>
<dbReference type="PROSITE" id="PS00028">
    <property type="entry name" value="ZINC_FINGER_C2H2_1"/>
    <property type="match status" value="2"/>
</dbReference>
<dbReference type="SMART" id="SM00225">
    <property type="entry name" value="BTB"/>
    <property type="match status" value="1"/>
</dbReference>
<keyword evidence="4" id="KW-0677">Repeat</keyword>
<dbReference type="GO" id="GO:0000978">
    <property type="term" value="F:RNA polymerase II cis-regulatory region sequence-specific DNA binding"/>
    <property type="evidence" value="ECO:0007669"/>
    <property type="project" value="TreeGrafter"/>
</dbReference>
<evidence type="ECO:0000256" key="4">
    <source>
        <dbReference type="ARBA" id="ARBA00022737"/>
    </source>
</evidence>
<dbReference type="SUPFAM" id="SSF57667">
    <property type="entry name" value="beta-beta-alpha zinc fingers"/>
    <property type="match status" value="1"/>
</dbReference>
<keyword evidence="6" id="KW-0862">Zinc</keyword>
<dbReference type="InterPro" id="IPR011333">
    <property type="entry name" value="SKP1/BTB/POZ_sf"/>
</dbReference>
<dbReference type="GO" id="GO:0005634">
    <property type="term" value="C:nucleus"/>
    <property type="evidence" value="ECO:0007669"/>
    <property type="project" value="UniProtKB-SubCell"/>
</dbReference>
<dbReference type="GO" id="GO:0000981">
    <property type="term" value="F:DNA-binding transcription factor activity, RNA polymerase II-specific"/>
    <property type="evidence" value="ECO:0007669"/>
    <property type="project" value="TreeGrafter"/>
</dbReference>
<accession>A0A834I1F5</accession>
<feature type="domain" description="C2H2-type" evidence="14">
    <location>
        <begin position="211"/>
        <end position="238"/>
    </location>
</feature>
<keyword evidence="8" id="KW-0238">DNA-binding</keyword>
<keyword evidence="5 11" id="KW-0863">Zinc-finger</keyword>
<keyword evidence="7" id="KW-0805">Transcription regulation</keyword>
<evidence type="ECO:0000256" key="1">
    <source>
        <dbReference type="ARBA" id="ARBA00003767"/>
    </source>
</evidence>
<evidence type="ECO:0000256" key="7">
    <source>
        <dbReference type="ARBA" id="ARBA00023015"/>
    </source>
</evidence>
<dbReference type="InterPro" id="IPR036236">
    <property type="entry name" value="Znf_C2H2_sf"/>
</dbReference>
<dbReference type="Gene3D" id="3.30.160.60">
    <property type="entry name" value="Classic Zinc Finger"/>
    <property type="match status" value="2"/>
</dbReference>
<dbReference type="AlphaFoldDB" id="A0A834I1F5"/>
<dbReference type="CDD" id="cd18315">
    <property type="entry name" value="BTB_POZ_BAB-like"/>
    <property type="match status" value="1"/>
</dbReference>
<dbReference type="GO" id="GO:0008270">
    <property type="term" value="F:zinc ion binding"/>
    <property type="evidence" value="ECO:0007669"/>
    <property type="project" value="UniProtKB-KW"/>
</dbReference>
<evidence type="ECO:0000256" key="10">
    <source>
        <dbReference type="ARBA" id="ARBA00023242"/>
    </source>
</evidence>
<dbReference type="SUPFAM" id="SSF54695">
    <property type="entry name" value="POZ domain"/>
    <property type="match status" value="1"/>
</dbReference>
<dbReference type="InterPro" id="IPR000210">
    <property type="entry name" value="BTB/POZ_dom"/>
</dbReference>
<dbReference type="Gene3D" id="3.30.710.10">
    <property type="entry name" value="Potassium Channel Kv1.1, Chain A"/>
    <property type="match status" value="1"/>
</dbReference>
<organism evidence="15 16">
    <name type="scientific">Rhynchophorus ferrugineus</name>
    <name type="common">Red palm weevil</name>
    <name type="synonym">Curculio ferrugineus</name>
    <dbReference type="NCBI Taxonomy" id="354439"/>
    <lineage>
        <taxon>Eukaryota</taxon>
        <taxon>Metazoa</taxon>
        <taxon>Ecdysozoa</taxon>
        <taxon>Arthropoda</taxon>
        <taxon>Hexapoda</taxon>
        <taxon>Insecta</taxon>
        <taxon>Pterygota</taxon>
        <taxon>Neoptera</taxon>
        <taxon>Endopterygota</taxon>
        <taxon>Coleoptera</taxon>
        <taxon>Polyphaga</taxon>
        <taxon>Cucujiformia</taxon>
        <taxon>Curculionidae</taxon>
        <taxon>Dryophthorinae</taxon>
        <taxon>Rhynchophorus</taxon>
    </lineage>
</organism>
<dbReference type="EMBL" id="JAACXV010013723">
    <property type="protein sequence ID" value="KAF7272705.1"/>
    <property type="molecule type" value="Genomic_DNA"/>
</dbReference>
<feature type="region of interest" description="Disordered" evidence="12">
    <location>
        <begin position="129"/>
        <end position="191"/>
    </location>
</feature>
<feature type="compositionally biased region" description="Polar residues" evidence="12">
    <location>
        <begin position="312"/>
        <end position="334"/>
    </location>
</feature>
<keyword evidence="9" id="KW-0804">Transcription</keyword>
<dbReference type="PROSITE" id="PS50097">
    <property type="entry name" value="BTB"/>
    <property type="match status" value="1"/>
</dbReference>
<feature type="region of interest" description="Disordered" evidence="12">
    <location>
        <begin position="312"/>
        <end position="389"/>
    </location>
</feature>
<evidence type="ECO:0000256" key="8">
    <source>
        <dbReference type="ARBA" id="ARBA00023125"/>
    </source>
</evidence>
<dbReference type="SMART" id="SM00384">
    <property type="entry name" value="AT_hook"/>
    <property type="match status" value="2"/>
</dbReference>
<dbReference type="PANTHER" id="PTHR46105:SF5">
    <property type="entry name" value="ZINC FINGER AND BTB DOMAIN-CONTAINING PROTEIN 44 ISOFORM X1"/>
    <property type="match status" value="1"/>
</dbReference>
<dbReference type="PANTHER" id="PTHR46105">
    <property type="entry name" value="AGAP004733-PA"/>
    <property type="match status" value="1"/>
</dbReference>
<dbReference type="OrthoDB" id="10261408at2759"/>
<dbReference type="Pfam" id="PF00651">
    <property type="entry name" value="BTB"/>
    <property type="match status" value="1"/>
</dbReference>
<evidence type="ECO:0000313" key="16">
    <source>
        <dbReference type="Proteomes" id="UP000625711"/>
    </source>
</evidence>
<evidence type="ECO:0000256" key="2">
    <source>
        <dbReference type="ARBA" id="ARBA00004123"/>
    </source>
</evidence>
<keyword evidence="16" id="KW-1185">Reference proteome</keyword>
<dbReference type="FunFam" id="3.30.160.60:FF:000097">
    <property type="entry name" value="Zinc finger protein"/>
    <property type="match status" value="1"/>
</dbReference>
<comment type="caution">
    <text evidence="15">The sequence shown here is derived from an EMBL/GenBank/DDBJ whole genome shotgun (WGS) entry which is preliminary data.</text>
</comment>
<comment type="function">
    <text evidence="1">May be involved in transcriptional regulation.</text>
</comment>
<protein>
    <submittedName>
        <fullName evidence="15">Uncharacterized protein</fullName>
    </submittedName>
</protein>
<evidence type="ECO:0000256" key="11">
    <source>
        <dbReference type="PROSITE-ProRule" id="PRU00042"/>
    </source>
</evidence>
<feature type="domain" description="C2H2-type" evidence="14">
    <location>
        <begin position="239"/>
        <end position="267"/>
    </location>
</feature>
<dbReference type="SMART" id="SM00355">
    <property type="entry name" value="ZnF_C2H2"/>
    <property type="match status" value="2"/>
</dbReference>
<dbReference type="PROSITE" id="PS50157">
    <property type="entry name" value="ZINC_FINGER_C2H2_2"/>
    <property type="match status" value="2"/>
</dbReference>
<sequence>MLKKLLNDETLSDVTIHCKDGSVRAHKIILASCSTYFNKIFSDHPDPKIAYILHDVTVDQMKCFLELIYCGATDISSDMISKLCQVAEDFGVTSILDENDKSLSVSGRDTRFRGQKRVAVDFKEDDIDANTHSTNGKELNASNERRISTCSDKSKKSDSPPHTSDTPSNTDITPPTTDESETTGLISAPVMSNMSAAARRSYNWSLKQRKYKCSLCTSSFKRASHLTRHQLVHTGERPFSCSQCDKAFSRHDKLKHHIKKTHEASQYDDLMGTDSLYTIGHVEILNPNSEILEEPPPVRREDLMPMVNKSLSLNENTSSTHKSTTKLNIVSNLPPQKKGRGRPRKYPPTPRPLIKRPRGRPRLNPIVSPNKDDRSASTKPTENYDITNMPFGDLEYLTKSENEQSDTSSNLIQGDVIEPLVEIKLEQSDQNIKEGQSAGSFFENIGLLEASTVGKIGECTISVASPMDSSD</sequence>
<keyword evidence="3" id="KW-0479">Metal-binding</keyword>
<evidence type="ECO:0000259" key="13">
    <source>
        <dbReference type="PROSITE" id="PS50097"/>
    </source>
</evidence>
<feature type="compositionally biased region" description="Basic and acidic residues" evidence="12">
    <location>
        <begin position="143"/>
        <end position="159"/>
    </location>
</feature>